<dbReference type="InterPro" id="IPR002694">
    <property type="entry name" value="Znf_CHC2"/>
</dbReference>
<dbReference type="GO" id="GO:0008270">
    <property type="term" value="F:zinc ion binding"/>
    <property type="evidence" value="ECO:0007669"/>
    <property type="project" value="UniProtKB-UniRule"/>
</dbReference>
<dbReference type="Pfam" id="PF10410">
    <property type="entry name" value="DnaB_bind"/>
    <property type="match status" value="1"/>
</dbReference>
<keyword evidence="3 12" id="KW-0808">Transferase</keyword>
<evidence type="ECO:0000256" key="16">
    <source>
        <dbReference type="SAM" id="MobiDB-lite"/>
    </source>
</evidence>
<dbReference type="Proteomes" id="UP000051311">
    <property type="component" value="Unassembled WGS sequence"/>
</dbReference>
<keyword evidence="4 12" id="KW-0548">Nucleotidyltransferase</keyword>
<dbReference type="InterPro" id="IPR037068">
    <property type="entry name" value="DNA_primase_core_N_sf"/>
</dbReference>
<dbReference type="InterPro" id="IPR034151">
    <property type="entry name" value="TOPRIM_DnaG_bac"/>
</dbReference>
<keyword evidence="10 12" id="KW-0238">DNA-binding</keyword>
<evidence type="ECO:0000256" key="3">
    <source>
        <dbReference type="ARBA" id="ARBA00022679"/>
    </source>
</evidence>
<comment type="caution">
    <text evidence="18">The sequence shown here is derived from an EMBL/GenBank/DDBJ whole genome shotgun (WGS) entry which is preliminary data.</text>
</comment>
<dbReference type="Pfam" id="PF01807">
    <property type="entry name" value="Zn_ribbon_DnaG"/>
    <property type="match status" value="1"/>
</dbReference>
<feature type="zinc finger region" description="CHC2-type" evidence="12 14">
    <location>
        <begin position="40"/>
        <end position="64"/>
    </location>
</feature>
<evidence type="ECO:0000256" key="11">
    <source>
        <dbReference type="ARBA" id="ARBA00023163"/>
    </source>
</evidence>
<evidence type="ECO:0000256" key="12">
    <source>
        <dbReference type="HAMAP-Rule" id="MF_00974"/>
    </source>
</evidence>
<keyword evidence="11 12" id="KW-0804">Transcription</keyword>
<evidence type="ECO:0000256" key="10">
    <source>
        <dbReference type="ARBA" id="ARBA00023125"/>
    </source>
</evidence>
<keyword evidence="9" id="KW-0460">Magnesium</keyword>
<dbReference type="GO" id="GO:0000428">
    <property type="term" value="C:DNA-directed RNA polymerase complex"/>
    <property type="evidence" value="ECO:0007669"/>
    <property type="project" value="UniProtKB-KW"/>
</dbReference>
<keyword evidence="7 12" id="KW-0863">Zinc-finger</keyword>
<evidence type="ECO:0000313" key="19">
    <source>
        <dbReference type="Proteomes" id="UP000051311"/>
    </source>
</evidence>
<dbReference type="eggNOG" id="COG0358">
    <property type="taxonomic scope" value="Bacteria"/>
</dbReference>
<comment type="cofactor">
    <cofactor evidence="12 13 14">
        <name>Zn(2+)</name>
        <dbReference type="ChEBI" id="CHEBI:29105"/>
    </cofactor>
    <text evidence="12 13 14">Binds 1 zinc ion per monomer.</text>
</comment>
<keyword evidence="1 12" id="KW-0240">DNA-directed RNA polymerase</keyword>
<dbReference type="NCBIfam" id="TIGR01391">
    <property type="entry name" value="dnaG"/>
    <property type="match status" value="1"/>
</dbReference>
<dbReference type="FunFam" id="3.90.580.10:FF:000001">
    <property type="entry name" value="DNA primase"/>
    <property type="match status" value="1"/>
</dbReference>
<dbReference type="PROSITE" id="PS50880">
    <property type="entry name" value="TOPRIM"/>
    <property type="match status" value="1"/>
</dbReference>
<keyword evidence="6 12" id="KW-0479">Metal-binding</keyword>
<dbReference type="Gene3D" id="3.40.1360.10">
    <property type="match status" value="1"/>
</dbReference>
<dbReference type="EMBL" id="AZEL01000041">
    <property type="protein sequence ID" value="KRL22005.1"/>
    <property type="molecule type" value="Genomic_DNA"/>
</dbReference>
<gene>
    <name evidence="12" type="primary">dnaG</name>
    <name evidence="18" type="ORF">FC37_GL001122</name>
</gene>
<dbReference type="InterPro" id="IPR050219">
    <property type="entry name" value="DnaG_primase"/>
</dbReference>
<dbReference type="OrthoDB" id="9803773at2"/>
<dbReference type="SUPFAM" id="SSF56731">
    <property type="entry name" value="DNA primase core"/>
    <property type="match status" value="1"/>
</dbReference>
<evidence type="ECO:0000256" key="9">
    <source>
        <dbReference type="ARBA" id="ARBA00022842"/>
    </source>
</evidence>
<keyword evidence="2 12" id="KW-0639">Primosome</keyword>
<accession>A0A0R1NW85</accession>
<evidence type="ECO:0000313" key="18">
    <source>
        <dbReference type="EMBL" id="KRL22005.1"/>
    </source>
</evidence>
<reference evidence="18 19" key="1">
    <citation type="journal article" date="2015" name="Genome Announc.">
        <title>Expanding the biotechnology potential of lactobacilli through comparative genomics of 213 strains and associated genera.</title>
        <authorList>
            <person name="Sun Z."/>
            <person name="Harris H.M."/>
            <person name="McCann A."/>
            <person name="Guo C."/>
            <person name="Argimon S."/>
            <person name="Zhang W."/>
            <person name="Yang X."/>
            <person name="Jeffery I.B."/>
            <person name="Cooney J.C."/>
            <person name="Kagawa T.F."/>
            <person name="Liu W."/>
            <person name="Song Y."/>
            <person name="Salvetti E."/>
            <person name="Wrobel A."/>
            <person name="Rasinkangas P."/>
            <person name="Parkhill J."/>
            <person name="Rea M.C."/>
            <person name="O'Sullivan O."/>
            <person name="Ritari J."/>
            <person name="Douillard F.P."/>
            <person name="Paul Ross R."/>
            <person name="Yang R."/>
            <person name="Briner A.E."/>
            <person name="Felis G.E."/>
            <person name="de Vos W.M."/>
            <person name="Barrangou R."/>
            <person name="Klaenhammer T.R."/>
            <person name="Caufield P.W."/>
            <person name="Cui Y."/>
            <person name="Zhang H."/>
            <person name="O'Toole P.W."/>
        </authorList>
    </citation>
    <scope>NUCLEOTIDE SEQUENCE [LARGE SCALE GENOMIC DNA]</scope>
    <source>
        <strain evidence="18 19">DSM 10532</strain>
    </source>
</reference>
<dbReference type="PANTHER" id="PTHR30313">
    <property type="entry name" value="DNA PRIMASE"/>
    <property type="match status" value="1"/>
</dbReference>
<evidence type="ECO:0000256" key="13">
    <source>
        <dbReference type="PIRNR" id="PIRNR002811"/>
    </source>
</evidence>
<evidence type="ECO:0000256" key="15">
    <source>
        <dbReference type="SAM" id="Coils"/>
    </source>
</evidence>
<feature type="coiled-coil region" evidence="15">
    <location>
        <begin position="570"/>
        <end position="597"/>
    </location>
</feature>
<dbReference type="GO" id="GO:1990077">
    <property type="term" value="C:primosome complex"/>
    <property type="evidence" value="ECO:0007669"/>
    <property type="project" value="UniProtKB-KW"/>
</dbReference>
<dbReference type="PIRSF" id="PIRSF002811">
    <property type="entry name" value="DnaG"/>
    <property type="match status" value="1"/>
</dbReference>
<dbReference type="InterPro" id="IPR036977">
    <property type="entry name" value="DNA_primase_Znf_CHC2"/>
</dbReference>
<dbReference type="PANTHER" id="PTHR30313:SF2">
    <property type="entry name" value="DNA PRIMASE"/>
    <property type="match status" value="1"/>
</dbReference>
<dbReference type="Gene3D" id="3.90.980.10">
    <property type="entry name" value="DNA primase, catalytic core, N-terminal domain"/>
    <property type="match status" value="1"/>
</dbReference>
<dbReference type="AlphaFoldDB" id="A0A0R1NW85"/>
<evidence type="ECO:0000256" key="6">
    <source>
        <dbReference type="ARBA" id="ARBA00022723"/>
    </source>
</evidence>
<dbReference type="Pfam" id="PF13155">
    <property type="entry name" value="Toprim_2"/>
    <property type="match status" value="1"/>
</dbReference>
<dbReference type="InterPro" id="IPR006171">
    <property type="entry name" value="TOPRIM_dom"/>
</dbReference>
<dbReference type="InterPro" id="IPR006295">
    <property type="entry name" value="DNA_primase_DnaG"/>
</dbReference>
<dbReference type="STRING" id="1423748.FC37_GL001122"/>
<feature type="compositionally biased region" description="Basic residues" evidence="16">
    <location>
        <begin position="430"/>
        <end position="443"/>
    </location>
</feature>
<dbReference type="GO" id="GO:0003899">
    <property type="term" value="F:DNA-directed RNA polymerase activity"/>
    <property type="evidence" value="ECO:0007669"/>
    <property type="project" value="UniProtKB-UniRule"/>
</dbReference>
<evidence type="ECO:0000256" key="5">
    <source>
        <dbReference type="ARBA" id="ARBA00022705"/>
    </source>
</evidence>
<evidence type="ECO:0000256" key="4">
    <source>
        <dbReference type="ARBA" id="ARBA00022695"/>
    </source>
</evidence>
<evidence type="ECO:0000256" key="1">
    <source>
        <dbReference type="ARBA" id="ARBA00022478"/>
    </source>
</evidence>
<evidence type="ECO:0000256" key="7">
    <source>
        <dbReference type="ARBA" id="ARBA00022771"/>
    </source>
</evidence>
<dbReference type="HAMAP" id="MF_00974">
    <property type="entry name" value="DNA_primase_DnaG"/>
    <property type="match status" value="1"/>
</dbReference>
<proteinExistence type="inferred from homology"/>
<dbReference type="Gene3D" id="1.10.860.10">
    <property type="entry name" value="DNAb Helicase, Chain A"/>
    <property type="match status" value="1"/>
</dbReference>
<comment type="subunit">
    <text evidence="12">Monomer. Interacts with DnaB.</text>
</comment>
<dbReference type="InterPro" id="IPR013264">
    <property type="entry name" value="DNAG_N"/>
</dbReference>
<name>A0A0R1NW85_9LACO</name>
<dbReference type="GO" id="GO:0005737">
    <property type="term" value="C:cytoplasm"/>
    <property type="evidence" value="ECO:0007669"/>
    <property type="project" value="TreeGrafter"/>
</dbReference>
<dbReference type="Pfam" id="PF08275">
    <property type="entry name" value="DNAG_N"/>
    <property type="match status" value="1"/>
</dbReference>
<dbReference type="InterPro" id="IPR030846">
    <property type="entry name" value="DnaG_bac"/>
</dbReference>
<dbReference type="InterPro" id="IPR019475">
    <property type="entry name" value="DNA_primase_DnaB-bd"/>
</dbReference>
<keyword evidence="8 12" id="KW-0862">Zinc</keyword>
<dbReference type="SMART" id="SM00493">
    <property type="entry name" value="TOPRIM"/>
    <property type="match status" value="1"/>
</dbReference>
<evidence type="ECO:0000256" key="14">
    <source>
        <dbReference type="PIRSR" id="PIRSR002811-1"/>
    </source>
</evidence>
<dbReference type="SMART" id="SM00400">
    <property type="entry name" value="ZnF_CHCC"/>
    <property type="match status" value="1"/>
</dbReference>
<evidence type="ECO:0000259" key="17">
    <source>
        <dbReference type="PROSITE" id="PS50880"/>
    </source>
</evidence>
<dbReference type="CDD" id="cd03364">
    <property type="entry name" value="TOPRIM_DnaG_primases"/>
    <property type="match status" value="1"/>
</dbReference>
<comment type="similarity">
    <text evidence="12 13">Belongs to the DnaG primase family.</text>
</comment>
<dbReference type="GO" id="GO:0006269">
    <property type="term" value="P:DNA replication, synthesis of primer"/>
    <property type="evidence" value="ECO:0007669"/>
    <property type="project" value="UniProtKB-UniRule"/>
</dbReference>
<dbReference type="RefSeq" id="WP_025005646.1">
    <property type="nucleotide sequence ID" value="NZ_AZEL01000041.1"/>
</dbReference>
<comment type="domain">
    <text evidence="12">Contains an N-terminal zinc-binding domain, a central core domain that contains the primase activity, and a C-terminal DnaB-binding domain.</text>
</comment>
<feature type="domain" description="Toprim" evidence="17">
    <location>
        <begin position="258"/>
        <end position="340"/>
    </location>
</feature>
<dbReference type="SUPFAM" id="SSF57783">
    <property type="entry name" value="Zinc beta-ribbon"/>
    <property type="match status" value="1"/>
</dbReference>
<keyword evidence="5 12" id="KW-0235">DNA replication</keyword>
<organism evidence="18 19">
    <name type="scientific">Lactobacillus gallinarum DSM 10532 = JCM 2011</name>
    <dbReference type="NCBI Taxonomy" id="1423748"/>
    <lineage>
        <taxon>Bacteria</taxon>
        <taxon>Bacillati</taxon>
        <taxon>Bacillota</taxon>
        <taxon>Bacilli</taxon>
        <taxon>Lactobacillales</taxon>
        <taxon>Lactobacillaceae</taxon>
        <taxon>Lactobacillus</taxon>
    </lineage>
</organism>
<comment type="function">
    <text evidence="12 13">RNA polymerase that catalyzes the synthesis of short RNA molecules used as primers for DNA polymerase during DNA replication.</text>
</comment>
<sequence length="611" mass="70064">MAGRIPEDFIAEVRSNVNIVDVISQYVSLEKKGKDYIGLCPFHQEKTPSFTVNEEKQFFKCFGCGKGGNVFKFLMYKDNLTFPESVQRVAEFAHIAMPAGYNANGGTKLSPIMRINKDAVDFYHRVLLTTKAGERGMQYAKKRQLDSDTLEHFKIGYAPKEDNVLITYLRGKGYKDNELAQSGLFVQTQDGRLFDRFRDRLMFPLEDENGHSIGFSGRRISNDKTEAKYMNSPETEVFTKSKVLFHFAEAKKAARSEDHLVLYEGYMDVIAAYKAGIKSGVASMGTSLTDDQVYMLRRVTPNIIVNYDGDDPGVHAEERAARMFSKDGNFNLGIVVLPEKLDPDEYVRKYGAEKYRGEIKGALTPTDFFLKRLAQKYNLDNDREKITYLNEAVKEISQVKNPVEQDMYLEKLSRSAGVSLNSLKANLARERRKNNRARSHTRTRNRDYYAQQPNDLNLGDPATSVDTLPIQQTEVQKHPSQSRLLYLFIHSANAQQYLQEGKFHFPDQDYETLSQLWLKFAATHENPQIDSFLDFIPEQLQGIIVDAELAHMPKDFTIQEINEHVFALQKRSIYSQLNELQNQLQDAKRREDVQKTIEVTQKIIELKRILG</sequence>
<evidence type="ECO:0000256" key="2">
    <source>
        <dbReference type="ARBA" id="ARBA00022515"/>
    </source>
</evidence>
<dbReference type="GO" id="GO:0003677">
    <property type="term" value="F:DNA binding"/>
    <property type="evidence" value="ECO:0007669"/>
    <property type="project" value="UniProtKB-KW"/>
</dbReference>
<dbReference type="InterPro" id="IPR016136">
    <property type="entry name" value="DNA_helicase_N/primase_C"/>
</dbReference>
<keyword evidence="15" id="KW-0175">Coiled coil</keyword>
<dbReference type="PATRIC" id="fig|1423748.3.peg.1180"/>
<comment type="catalytic activity">
    <reaction evidence="12">
        <text>ssDNA + n NTP = ssDNA/pppN(pN)n-1 hybrid + (n-1) diphosphate.</text>
        <dbReference type="EC" id="2.7.7.101"/>
    </reaction>
</comment>
<protein>
    <recommendedName>
        <fullName evidence="12 13">DNA primase</fullName>
        <ecNumber evidence="12">2.7.7.101</ecNumber>
    </recommendedName>
</protein>
<feature type="region of interest" description="Disordered" evidence="16">
    <location>
        <begin position="425"/>
        <end position="464"/>
    </location>
</feature>
<dbReference type="EC" id="2.7.7.101" evidence="12"/>
<dbReference type="Gene3D" id="3.90.580.10">
    <property type="entry name" value="Zinc finger, CHC2-type domain"/>
    <property type="match status" value="1"/>
</dbReference>
<evidence type="ECO:0000256" key="8">
    <source>
        <dbReference type="ARBA" id="ARBA00022833"/>
    </source>
</evidence>